<dbReference type="AlphaFoldDB" id="A0A5C1DBX2"/>
<dbReference type="EMBL" id="CP043473">
    <property type="protein sequence ID" value="QEL54132.1"/>
    <property type="molecule type" value="Genomic_DNA"/>
</dbReference>
<keyword evidence="4" id="KW-1185">Reference proteome</keyword>
<evidence type="ECO:0000256" key="1">
    <source>
        <dbReference type="SAM" id="Phobius"/>
    </source>
</evidence>
<organism evidence="3 4">
    <name type="scientific">Chromobacterium paludis</name>
    <dbReference type="NCBI Taxonomy" id="2605945"/>
    <lineage>
        <taxon>Bacteria</taxon>
        <taxon>Pseudomonadati</taxon>
        <taxon>Pseudomonadota</taxon>
        <taxon>Betaproteobacteria</taxon>
        <taxon>Neisseriales</taxon>
        <taxon>Chromobacteriaceae</taxon>
        <taxon>Chromobacterium</taxon>
    </lineage>
</organism>
<keyword evidence="1" id="KW-0812">Transmembrane</keyword>
<sequence>MEFTGQFTPYSINRPLSDDERDRQLKQSKKIETELYHQLSIIEINSNWLEVVDKYFFDKGALTLAGLIFIPAGVLMTIFSMAIGIVNIYKGDFGAFIALLVSPLGMAICYLIWRWTRKEINYTHYPIRFNRKTRMVHVFRQDGTVLSVKWDKVFFTQIPVTYGMWDMVGHVLDEDGVTVRETFGLPACAMGSWGRERAKGYWEFIRRYMEEGPASVSDVISGCLPIKDKKETLAFSFERIAASLGSYLNPFILFYYIFYPGRMIAMHFSKIPQWPAEIEAQCPRLDGHDPFFRDASMNA</sequence>
<evidence type="ECO:0000313" key="4">
    <source>
        <dbReference type="Proteomes" id="UP000322079"/>
    </source>
</evidence>
<dbReference type="KEGG" id="chrm:FYK34_00295"/>
<name>A0A5C1DBX2_9NEIS</name>
<dbReference type="RefSeq" id="WP_149294531.1">
    <property type="nucleotide sequence ID" value="NZ_CP043473.1"/>
</dbReference>
<feature type="transmembrane region" description="Helical" evidence="1">
    <location>
        <begin position="240"/>
        <end position="259"/>
    </location>
</feature>
<feature type="transmembrane region" description="Helical" evidence="1">
    <location>
        <begin position="64"/>
        <end position="89"/>
    </location>
</feature>
<protein>
    <recommendedName>
        <fullName evidence="2">DUF6708 domain-containing protein</fullName>
    </recommendedName>
</protein>
<reference evidence="3 4" key="1">
    <citation type="submission" date="2019-08" db="EMBL/GenBank/DDBJ databases">
        <title>Chromobacterium paludis, a novel bacterium isolated from a Maryland marsh pond.</title>
        <authorList>
            <person name="Blackburn M.B."/>
            <person name="Gundersen-Rindal D.E."/>
        </authorList>
    </citation>
    <scope>NUCLEOTIDE SEQUENCE [LARGE SCALE GENOMIC DNA]</scope>
    <source>
        <strain evidence="4">IIBBL 257-1</strain>
    </source>
</reference>
<proteinExistence type="predicted"/>
<evidence type="ECO:0000259" key="2">
    <source>
        <dbReference type="Pfam" id="PF20455"/>
    </source>
</evidence>
<keyword evidence="1" id="KW-0472">Membrane</keyword>
<evidence type="ECO:0000313" key="3">
    <source>
        <dbReference type="EMBL" id="QEL54132.1"/>
    </source>
</evidence>
<dbReference type="Proteomes" id="UP000322079">
    <property type="component" value="Chromosome"/>
</dbReference>
<dbReference type="InterPro" id="IPR046554">
    <property type="entry name" value="DUF6708"/>
</dbReference>
<dbReference type="Pfam" id="PF20455">
    <property type="entry name" value="DUF6708"/>
    <property type="match status" value="1"/>
</dbReference>
<gene>
    <name evidence="3" type="ORF">FYK34_00295</name>
</gene>
<keyword evidence="1" id="KW-1133">Transmembrane helix</keyword>
<accession>A0A5C1DBX2</accession>
<feature type="transmembrane region" description="Helical" evidence="1">
    <location>
        <begin position="95"/>
        <end position="113"/>
    </location>
</feature>
<feature type="domain" description="DUF6708" evidence="2">
    <location>
        <begin position="121"/>
        <end position="282"/>
    </location>
</feature>